<dbReference type="Proteomes" id="UP000264820">
    <property type="component" value="Unplaced"/>
</dbReference>
<evidence type="ECO:0000256" key="1">
    <source>
        <dbReference type="SAM" id="MobiDB-lite"/>
    </source>
</evidence>
<sequence>MGPAALGISNGKIVPSRYMQAAEKSSLSKSNSHNNDSGSSQQKFLSPKPVRAKCAPAQCSMVPPAHGTSKATHRDESSVLQNMVLQSTFSDGHNFRPDFDISAIGGKTVHQSSEETKRSQEDDDKKCIEMQAWPLAFLTAKMAHNMAKLKPEAEARLLHMMEEEAALHSEVMEKKRQYLLMEKRRLANELLDLQISDLTPASEAVKPFTESYRTLASAVDTTRHVLPVRNFHIAGDGREFLGKAEACLKESEVLLKDLTEGDHEDNRVALESLQGIKRDSKDMLQQLPGLLSELLELSSLHSRRGVLVQQAEEEEKMGSARVLELYCPKR</sequence>
<reference evidence="2" key="1">
    <citation type="submission" date="2025-05" db="UniProtKB">
        <authorList>
            <consortium name="Ensembl"/>
        </authorList>
    </citation>
    <scope>IDENTIFICATION</scope>
</reference>
<dbReference type="GeneTree" id="ENSGT00390000010974"/>
<evidence type="ECO:0000313" key="2">
    <source>
        <dbReference type="Ensembl" id="ENSHCOP00000027570.1"/>
    </source>
</evidence>
<dbReference type="OMA" id="TAKMEHN"/>
<keyword evidence="3" id="KW-1185">Reference proteome</keyword>
<feature type="compositionally biased region" description="Low complexity" evidence="1">
    <location>
        <begin position="25"/>
        <end position="37"/>
    </location>
</feature>
<proteinExistence type="predicted"/>
<name>A0A3Q2Z9G6_HIPCM</name>
<dbReference type="STRING" id="109280.ENSHCOP00000015828"/>
<dbReference type="Ensembl" id="ENSHCOT00000023841.1">
    <property type="protein sequence ID" value="ENSHCOP00000027570.1"/>
    <property type="gene ID" value="ENSHCOG00000019499.1"/>
</dbReference>
<organism evidence="2 3">
    <name type="scientific">Hippocampus comes</name>
    <name type="common">Tiger tail seahorse</name>
    <dbReference type="NCBI Taxonomy" id="109280"/>
    <lineage>
        <taxon>Eukaryota</taxon>
        <taxon>Metazoa</taxon>
        <taxon>Chordata</taxon>
        <taxon>Craniata</taxon>
        <taxon>Vertebrata</taxon>
        <taxon>Euteleostomi</taxon>
        <taxon>Actinopterygii</taxon>
        <taxon>Neopterygii</taxon>
        <taxon>Teleostei</taxon>
        <taxon>Neoteleostei</taxon>
        <taxon>Acanthomorphata</taxon>
        <taxon>Syngnathiaria</taxon>
        <taxon>Syngnathiformes</taxon>
        <taxon>Syngnathoidei</taxon>
        <taxon>Syngnathidae</taxon>
        <taxon>Hippocampus</taxon>
    </lineage>
</organism>
<accession>A0A3Q2Z9G6</accession>
<feature type="region of interest" description="Disordered" evidence="1">
    <location>
        <begin position="20"/>
        <end position="76"/>
    </location>
</feature>
<evidence type="ECO:0000313" key="3">
    <source>
        <dbReference type="Proteomes" id="UP000264820"/>
    </source>
</evidence>
<dbReference type="Ensembl" id="ENSHCOT00000023856.1">
    <property type="protein sequence ID" value="ENSHCOP00000015828.1"/>
    <property type="gene ID" value="ENSHCOG00000019499.1"/>
</dbReference>
<protein>
    <submittedName>
        <fullName evidence="2">HAUS augmin like complex subunit 8</fullName>
    </submittedName>
</protein>
<dbReference type="AlphaFoldDB" id="A0A3Q2Z9G6"/>